<gene>
    <name evidence="1" type="ORF">NDU88_004551</name>
</gene>
<reference evidence="1" key="1">
    <citation type="journal article" date="2022" name="bioRxiv">
        <title>Sequencing and chromosome-scale assembly of the giantPleurodeles waltlgenome.</title>
        <authorList>
            <person name="Brown T."/>
            <person name="Elewa A."/>
            <person name="Iarovenko S."/>
            <person name="Subramanian E."/>
            <person name="Araus A.J."/>
            <person name="Petzold A."/>
            <person name="Susuki M."/>
            <person name="Suzuki K.-i.T."/>
            <person name="Hayashi T."/>
            <person name="Toyoda A."/>
            <person name="Oliveira C."/>
            <person name="Osipova E."/>
            <person name="Leigh N.D."/>
            <person name="Simon A."/>
            <person name="Yun M.H."/>
        </authorList>
    </citation>
    <scope>NUCLEOTIDE SEQUENCE</scope>
    <source>
        <strain evidence="1">20211129_DDA</strain>
        <tissue evidence="1">Liver</tissue>
    </source>
</reference>
<dbReference type="AlphaFoldDB" id="A0AAV7V4T1"/>
<organism evidence="1 2">
    <name type="scientific">Pleurodeles waltl</name>
    <name type="common">Iberian ribbed newt</name>
    <dbReference type="NCBI Taxonomy" id="8319"/>
    <lineage>
        <taxon>Eukaryota</taxon>
        <taxon>Metazoa</taxon>
        <taxon>Chordata</taxon>
        <taxon>Craniata</taxon>
        <taxon>Vertebrata</taxon>
        <taxon>Euteleostomi</taxon>
        <taxon>Amphibia</taxon>
        <taxon>Batrachia</taxon>
        <taxon>Caudata</taxon>
        <taxon>Salamandroidea</taxon>
        <taxon>Salamandridae</taxon>
        <taxon>Pleurodelinae</taxon>
        <taxon>Pleurodeles</taxon>
    </lineage>
</organism>
<evidence type="ECO:0000313" key="1">
    <source>
        <dbReference type="EMBL" id="KAJ1195270.1"/>
    </source>
</evidence>
<comment type="caution">
    <text evidence="1">The sequence shown here is derived from an EMBL/GenBank/DDBJ whole genome shotgun (WGS) entry which is preliminary data.</text>
</comment>
<evidence type="ECO:0000313" key="2">
    <source>
        <dbReference type="Proteomes" id="UP001066276"/>
    </source>
</evidence>
<protein>
    <submittedName>
        <fullName evidence="1">Uncharacterized protein</fullName>
    </submittedName>
</protein>
<sequence>MENAITLLTAETKSMRLDIAGFQSRVTGLEQCVTTMEGHITTSQDRDQELLYLRSKLIDLEEKNYRDKVCFLDSRKERSNSVGRIGMPCSPSLLGPRLAECVGFTGTDPPSTDKDLWGFAPLPLPLIL</sequence>
<name>A0AAV7V4T1_PLEWA</name>
<accession>A0AAV7V4T1</accession>
<dbReference type="Proteomes" id="UP001066276">
    <property type="component" value="Chromosome 2_2"/>
</dbReference>
<keyword evidence="2" id="KW-1185">Reference proteome</keyword>
<proteinExistence type="predicted"/>
<dbReference type="EMBL" id="JANPWB010000004">
    <property type="protein sequence ID" value="KAJ1195270.1"/>
    <property type="molecule type" value="Genomic_DNA"/>
</dbReference>